<keyword evidence="4 12" id="KW-0645">Protease</keyword>
<name>A0A844D7V2_9BURK</name>
<dbReference type="GO" id="GO:0042277">
    <property type="term" value="F:peptide binding"/>
    <property type="evidence" value="ECO:0007669"/>
    <property type="project" value="TreeGrafter"/>
</dbReference>
<dbReference type="InterPro" id="IPR050344">
    <property type="entry name" value="Peptidase_M1_aminopeptidases"/>
</dbReference>
<dbReference type="SUPFAM" id="SSF63737">
    <property type="entry name" value="Leukotriene A4 hydrolase N-terminal domain"/>
    <property type="match status" value="1"/>
</dbReference>
<feature type="chain" id="PRO_5032583331" description="Aminopeptidase" evidence="13">
    <location>
        <begin position="25"/>
        <end position="881"/>
    </location>
</feature>
<evidence type="ECO:0000256" key="4">
    <source>
        <dbReference type="ARBA" id="ARBA00022670"/>
    </source>
</evidence>
<dbReference type="Gene3D" id="2.60.40.1730">
    <property type="entry name" value="tricorn interacting facor f3 domain"/>
    <property type="match status" value="1"/>
</dbReference>
<dbReference type="InterPro" id="IPR045357">
    <property type="entry name" value="Aminopeptidase_N-like_N"/>
</dbReference>
<evidence type="ECO:0000256" key="2">
    <source>
        <dbReference type="ARBA" id="ARBA00010136"/>
    </source>
</evidence>
<dbReference type="InterPro" id="IPR024571">
    <property type="entry name" value="ERAP1-like_C_dom"/>
</dbReference>
<comment type="catalytic activity">
    <reaction evidence="1">
        <text>Release of an N-terminal amino acid, Xaa-|-Yaa- from a peptide, amide or arylamide. Xaa is preferably Ala, but may be most amino acids including Pro (slow action). When a terminal hydrophobic residue is followed by a prolyl residue, the two may be released as an intact Xaa-Pro dipeptide.</text>
        <dbReference type="EC" id="3.4.11.2"/>
    </reaction>
</comment>
<evidence type="ECO:0000313" key="17">
    <source>
        <dbReference type="EMBL" id="MRW83610.1"/>
    </source>
</evidence>
<dbReference type="GO" id="GO:0006508">
    <property type="term" value="P:proteolysis"/>
    <property type="evidence" value="ECO:0007669"/>
    <property type="project" value="UniProtKB-KW"/>
</dbReference>
<evidence type="ECO:0000313" key="18">
    <source>
        <dbReference type="Proteomes" id="UP000439986"/>
    </source>
</evidence>
<evidence type="ECO:0000256" key="13">
    <source>
        <dbReference type="SAM" id="SignalP"/>
    </source>
</evidence>
<dbReference type="Proteomes" id="UP000439986">
    <property type="component" value="Unassembled WGS sequence"/>
</dbReference>
<comment type="caution">
    <text evidence="17">The sequence shown here is derived from an EMBL/GenBank/DDBJ whole genome shotgun (WGS) entry which is preliminary data.</text>
</comment>
<evidence type="ECO:0000256" key="11">
    <source>
        <dbReference type="PIRSR" id="PIRSR634016-4"/>
    </source>
</evidence>
<dbReference type="Pfam" id="PF17900">
    <property type="entry name" value="Peptidase_M1_N"/>
    <property type="match status" value="1"/>
</dbReference>
<evidence type="ECO:0000256" key="1">
    <source>
        <dbReference type="ARBA" id="ARBA00000098"/>
    </source>
</evidence>
<keyword evidence="13" id="KW-0732">Signal</keyword>
<dbReference type="Gene3D" id="2.60.40.1910">
    <property type="match status" value="1"/>
</dbReference>
<dbReference type="FunFam" id="1.10.390.10:FF:000006">
    <property type="entry name" value="Puromycin-sensitive aminopeptidase"/>
    <property type="match status" value="1"/>
</dbReference>
<gene>
    <name evidence="17" type="ORF">GJ698_05820</name>
</gene>
<evidence type="ECO:0000256" key="7">
    <source>
        <dbReference type="ARBA" id="ARBA00022833"/>
    </source>
</evidence>
<dbReference type="EC" id="3.4.11.-" evidence="12"/>
<dbReference type="AlphaFoldDB" id="A0A844D7V2"/>
<feature type="domain" description="Peptidase M1 membrane alanine aminopeptidase" evidence="14">
    <location>
        <begin position="260"/>
        <end position="475"/>
    </location>
</feature>
<evidence type="ECO:0000256" key="5">
    <source>
        <dbReference type="ARBA" id="ARBA00022723"/>
    </source>
</evidence>
<evidence type="ECO:0000256" key="3">
    <source>
        <dbReference type="ARBA" id="ARBA00022438"/>
    </source>
</evidence>
<dbReference type="PRINTS" id="PR00756">
    <property type="entry name" value="ALADIPTASE"/>
</dbReference>
<dbReference type="InterPro" id="IPR034016">
    <property type="entry name" value="M1_APN-typ"/>
</dbReference>
<feature type="domain" description="ERAP1-like C-terminal" evidence="15">
    <location>
        <begin position="554"/>
        <end position="858"/>
    </location>
</feature>
<evidence type="ECO:0000256" key="6">
    <source>
        <dbReference type="ARBA" id="ARBA00022801"/>
    </source>
</evidence>
<evidence type="ECO:0000256" key="8">
    <source>
        <dbReference type="ARBA" id="ARBA00023049"/>
    </source>
</evidence>
<dbReference type="Gene3D" id="1.25.50.20">
    <property type="match status" value="1"/>
</dbReference>
<dbReference type="Gene3D" id="1.10.390.10">
    <property type="entry name" value="Neutral Protease Domain 2"/>
    <property type="match status" value="1"/>
</dbReference>
<feature type="site" description="Transition state stabilizer" evidence="11">
    <location>
        <position position="416"/>
    </location>
</feature>
<dbReference type="CDD" id="cd09601">
    <property type="entry name" value="M1_APN-Q_like"/>
    <property type="match status" value="1"/>
</dbReference>
<protein>
    <recommendedName>
        <fullName evidence="12">Aminopeptidase</fullName>
        <ecNumber evidence="12">3.4.11.-</ecNumber>
    </recommendedName>
</protein>
<dbReference type="Pfam" id="PF01433">
    <property type="entry name" value="Peptidase_M1"/>
    <property type="match status" value="1"/>
</dbReference>
<dbReference type="RefSeq" id="WP_154356660.1">
    <property type="nucleotide sequence ID" value="NZ_WKJL01000002.1"/>
</dbReference>
<feature type="active site" description="Proton acceptor" evidence="9">
    <location>
        <position position="331"/>
    </location>
</feature>
<evidence type="ECO:0000259" key="14">
    <source>
        <dbReference type="Pfam" id="PF01433"/>
    </source>
</evidence>
<dbReference type="PANTHER" id="PTHR11533">
    <property type="entry name" value="PROTEASE M1 ZINC METALLOPROTEASE"/>
    <property type="match status" value="1"/>
</dbReference>
<keyword evidence="18" id="KW-1185">Reference proteome</keyword>
<dbReference type="Pfam" id="PF11838">
    <property type="entry name" value="ERAP1_C"/>
    <property type="match status" value="1"/>
</dbReference>
<proteinExistence type="inferred from homology"/>
<feature type="binding site" evidence="10">
    <location>
        <position position="334"/>
    </location>
    <ligand>
        <name>Zn(2+)</name>
        <dbReference type="ChEBI" id="CHEBI:29105"/>
        <note>catalytic</note>
    </ligand>
</feature>
<dbReference type="GO" id="GO:0016020">
    <property type="term" value="C:membrane"/>
    <property type="evidence" value="ECO:0007669"/>
    <property type="project" value="TreeGrafter"/>
</dbReference>
<organism evidence="17 18">
    <name type="scientific">Duganella aquatilis</name>
    <dbReference type="NCBI Taxonomy" id="2666082"/>
    <lineage>
        <taxon>Bacteria</taxon>
        <taxon>Pseudomonadati</taxon>
        <taxon>Pseudomonadota</taxon>
        <taxon>Betaproteobacteria</taxon>
        <taxon>Burkholderiales</taxon>
        <taxon>Oxalobacteraceae</taxon>
        <taxon>Telluria group</taxon>
        <taxon>Duganella</taxon>
    </lineage>
</organism>
<dbReference type="InterPro" id="IPR001930">
    <property type="entry name" value="Peptidase_M1"/>
</dbReference>
<evidence type="ECO:0000256" key="12">
    <source>
        <dbReference type="RuleBase" id="RU364040"/>
    </source>
</evidence>
<dbReference type="PANTHER" id="PTHR11533:SF174">
    <property type="entry name" value="PUROMYCIN-SENSITIVE AMINOPEPTIDASE-RELATED"/>
    <property type="match status" value="1"/>
</dbReference>
<dbReference type="InterPro" id="IPR042097">
    <property type="entry name" value="Aminopeptidase_N-like_N_sf"/>
</dbReference>
<feature type="signal peptide" evidence="13">
    <location>
        <begin position="1"/>
        <end position="24"/>
    </location>
</feature>
<dbReference type="InterPro" id="IPR014782">
    <property type="entry name" value="Peptidase_M1_dom"/>
</dbReference>
<keyword evidence="6 12" id="KW-0378">Hydrolase</keyword>
<dbReference type="GO" id="GO:0016285">
    <property type="term" value="F:alanyl aminopeptidase activity"/>
    <property type="evidence" value="ECO:0007669"/>
    <property type="project" value="UniProtKB-EC"/>
</dbReference>
<dbReference type="GO" id="GO:0005737">
    <property type="term" value="C:cytoplasm"/>
    <property type="evidence" value="ECO:0007669"/>
    <property type="project" value="TreeGrafter"/>
</dbReference>
<dbReference type="GO" id="GO:0008270">
    <property type="term" value="F:zinc ion binding"/>
    <property type="evidence" value="ECO:0007669"/>
    <property type="project" value="UniProtKB-UniRule"/>
</dbReference>
<dbReference type="InterPro" id="IPR027268">
    <property type="entry name" value="Peptidase_M4/M1_CTD_sf"/>
</dbReference>
<evidence type="ECO:0000256" key="10">
    <source>
        <dbReference type="PIRSR" id="PIRSR634016-3"/>
    </source>
</evidence>
<dbReference type="SUPFAM" id="SSF55486">
    <property type="entry name" value="Metalloproteases ('zincins'), catalytic domain"/>
    <property type="match status" value="1"/>
</dbReference>
<evidence type="ECO:0000259" key="16">
    <source>
        <dbReference type="Pfam" id="PF17900"/>
    </source>
</evidence>
<accession>A0A844D7V2</accession>
<evidence type="ECO:0000259" key="15">
    <source>
        <dbReference type="Pfam" id="PF11838"/>
    </source>
</evidence>
<comment type="similarity">
    <text evidence="2 12">Belongs to the peptidase M1 family.</text>
</comment>
<keyword evidence="8 12" id="KW-0482">Metalloprotease</keyword>
<keyword evidence="7 10" id="KW-0862">Zinc</keyword>
<feature type="binding site" evidence="10">
    <location>
        <position position="353"/>
    </location>
    <ligand>
        <name>Zn(2+)</name>
        <dbReference type="ChEBI" id="CHEBI:29105"/>
        <note>catalytic</note>
    </ligand>
</feature>
<dbReference type="GO" id="GO:0043171">
    <property type="term" value="P:peptide catabolic process"/>
    <property type="evidence" value="ECO:0007669"/>
    <property type="project" value="TreeGrafter"/>
</dbReference>
<evidence type="ECO:0000256" key="9">
    <source>
        <dbReference type="PIRSR" id="PIRSR634016-1"/>
    </source>
</evidence>
<dbReference type="EMBL" id="WKJL01000002">
    <property type="protein sequence ID" value="MRW83610.1"/>
    <property type="molecule type" value="Genomic_DNA"/>
</dbReference>
<dbReference type="GO" id="GO:0005615">
    <property type="term" value="C:extracellular space"/>
    <property type="evidence" value="ECO:0007669"/>
    <property type="project" value="TreeGrafter"/>
</dbReference>
<dbReference type="GO" id="GO:0070006">
    <property type="term" value="F:metalloaminopeptidase activity"/>
    <property type="evidence" value="ECO:0007669"/>
    <property type="project" value="TreeGrafter"/>
</dbReference>
<reference evidence="17 18" key="1">
    <citation type="submission" date="2019-11" db="EMBL/GenBank/DDBJ databases">
        <title>Novel species isolated from a subtropical stream in China.</title>
        <authorList>
            <person name="Lu H."/>
        </authorList>
    </citation>
    <scope>NUCLEOTIDE SEQUENCE [LARGE SCALE GENOMIC DNA]</scope>
    <source>
        <strain evidence="17 18">FT26W</strain>
    </source>
</reference>
<feature type="domain" description="Aminopeptidase N-like N-terminal" evidence="16">
    <location>
        <begin position="48"/>
        <end position="225"/>
    </location>
</feature>
<feature type="binding site" evidence="10">
    <location>
        <position position="330"/>
    </location>
    <ligand>
        <name>Zn(2+)</name>
        <dbReference type="ChEBI" id="CHEBI:29105"/>
        <note>catalytic</note>
    </ligand>
</feature>
<sequence>MHSLLLPRTLLASAAALLLNAASAAPAPQQAPFSFDQAPGHLPKNVIPVNYDVSIVPDVDKRTLRGKETVELLFREASATIQFNAIDMRFQQVRFDGKPVKSTVIDAKRQIVSVTLPKPAAPGNHTLTLAYTAKIETGPRGLFAQPFVKPDGSKDILLSTQFEATDARRMFPCWDEPAFRSTFQLTTTTPAKWVSISNMPVTKRTVSGNTATTSFARSPKMPSYLIELTSGDMASISTKAGNTDINVWAVRGQEQNGAVALSNARQILLDYNEYFDHPFPLPKLDAIAVPGGFQGAMENWGAITYNDQTLLLTPASTIDNRQLVFSIEAHEMAHQWFGDLVTMGWWDDIWLNESFASWLTAKETEMRNPTWHVREQEDGGKEAAMRVDARIDSKPVHNPVIDELAPENGADGLIIYNKGQAVLRMLEAYIGPDTFRTGIRAYMKDRAYSNATSVDLWNALSKASGSDIGALAHLWINQPGFPIVSVAATCDVAGARTIQLTQQRFLLQGSDTAHQHWNVPLRMRIGADAQPQSLLFTEPGQRVAAGRCDQALSINAGADGFFRTAYDDATLRTNAQQFRSMPAGDRIALLDDQWAQVEQGTQPLASYLSLVAAMGDDPNERAWNQIIEALSTVEQAERGTPGHAAYLAYASKLLKPVATRLGWQPAADETAGVQRLRRSIIGRLGAWGDQEIVAQARQRFAAFLKDRKSITPDEQSMILTIVAQNADAATFEQLHAVAKGAANETEVRRYYPILMRVRDPQLAAQAAAIALSPEIPAQAEVLRLGLVFGLNDANPQLSWQTFTTNVDRLTAANPGNRPNVLAKSAPGVYWSSVPLDQMSEWIKAHLDAGMTSTLEDNLAYARFRLDEKARLVQAANQITGG</sequence>
<keyword evidence="3 12" id="KW-0031">Aminopeptidase</keyword>
<comment type="cofactor">
    <cofactor evidence="10 12">
        <name>Zn(2+)</name>
        <dbReference type="ChEBI" id="CHEBI:29105"/>
    </cofactor>
    <text evidence="10 12">Binds 1 zinc ion per subunit.</text>
</comment>
<keyword evidence="5 10" id="KW-0479">Metal-binding</keyword>